<dbReference type="InterPro" id="IPR024520">
    <property type="entry name" value="DUF3558"/>
</dbReference>
<dbReference type="OrthoDB" id="3613218at2"/>
<reference evidence="3 4" key="1">
    <citation type="submission" date="2019-02" db="EMBL/GenBank/DDBJ databases">
        <title>Genomic Encyclopedia of Type Strains, Phase IV (KMG-IV): sequencing the most valuable type-strain genomes for metagenomic binning, comparative biology and taxonomic classification.</title>
        <authorList>
            <person name="Goeker M."/>
        </authorList>
    </citation>
    <scope>NUCLEOTIDE SEQUENCE [LARGE SCALE GENOMIC DNA]</scope>
    <source>
        <strain evidence="3 4">DSM 101727</strain>
    </source>
</reference>
<name>A0A4Q7KM38_9PSEU</name>
<dbReference type="AlphaFoldDB" id="A0A4Q7KM38"/>
<keyword evidence="4" id="KW-1185">Reference proteome</keyword>
<dbReference type="PROSITE" id="PS51257">
    <property type="entry name" value="PROKAR_LIPOPROTEIN"/>
    <property type="match status" value="1"/>
</dbReference>
<feature type="region of interest" description="Disordered" evidence="1">
    <location>
        <begin position="29"/>
        <end position="65"/>
    </location>
</feature>
<feature type="chain" id="PRO_5020891075" evidence="2">
    <location>
        <begin position="26"/>
        <end position="346"/>
    </location>
</feature>
<accession>A0A4Q7KM38</accession>
<sequence length="346" mass="35501">MLTAVSRSLLTAVFAATVLLTTACATTVIGTGRGPGEGDDKGTAQIPAYTPPPNGGGFTGQPMDQPLPIPAAGADLCAWTPTALPEMAAALGATGVQNSSSGCQYVLPNNKIVQIHATSPYNELSQRTFLLESFETGGLRGRVYAFVGPPNTICSVNLDVRALAGFAVDTYDRDRQGGNQREHCETAKKAVTVLAKKFVPALGGTPFPGARQQPPALQGVTPCKAVTHSAAYYAGVSDKEGAEQATGFGGTCTYEDDNGTVTGVVVSGDPSTVPRQVPGGQVREGRFGSMPARFEQAADTCFVLATVGAGQALGVSYKDAEGAAGNTCLRAQVVLAVSVIKLMQGS</sequence>
<proteinExistence type="predicted"/>
<dbReference type="Pfam" id="PF12079">
    <property type="entry name" value="DUF3558"/>
    <property type="match status" value="1"/>
</dbReference>
<dbReference type="EMBL" id="SGWQ01000006">
    <property type="protein sequence ID" value="RZS36950.1"/>
    <property type="molecule type" value="Genomic_DNA"/>
</dbReference>
<gene>
    <name evidence="3" type="ORF">EV193_106184</name>
</gene>
<protein>
    <submittedName>
        <fullName evidence="3">Uncharacterized protein DUF3558</fullName>
    </submittedName>
</protein>
<organism evidence="3 4">
    <name type="scientific">Herbihabitans rhizosphaerae</name>
    <dbReference type="NCBI Taxonomy" id="1872711"/>
    <lineage>
        <taxon>Bacteria</taxon>
        <taxon>Bacillati</taxon>
        <taxon>Actinomycetota</taxon>
        <taxon>Actinomycetes</taxon>
        <taxon>Pseudonocardiales</taxon>
        <taxon>Pseudonocardiaceae</taxon>
        <taxon>Herbihabitans</taxon>
    </lineage>
</organism>
<evidence type="ECO:0000256" key="2">
    <source>
        <dbReference type="SAM" id="SignalP"/>
    </source>
</evidence>
<evidence type="ECO:0000256" key="1">
    <source>
        <dbReference type="SAM" id="MobiDB-lite"/>
    </source>
</evidence>
<keyword evidence="2" id="KW-0732">Signal</keyword>
<feature type="signal peptide" evidence="2">
    <location>
        <begin position="1"/>
        <end position="25"/>
    </location>
</feature>
<evidence type="ECO:0000313" key="4">
    <source>
        <dbReference type="Proteomes" id="UP000294257"/>
    </source>
</evidence>
<evidence type="ECO:0000313" key="3">
    <source>
        <dbReference type="EMBL" id="RZS36950.1"/>
    </source>
</evidence>
<dbReference type="Proteomes" id="UP000294257">
    <property type="component" value="Unassembled WGS sequence"/>
</dbReference>
<comment type="caution">
    <text evidence="3">The sequence shown here is derived from an EMBL/GenBank/DDBJ whole genome shotgun (WGS) entry which is preliminary data.</text>
</comment>